<dbReference type="Pfam" id="PF03181">
    <property type="entry name" value="BURP"/>
    <property type="match status" value="1"/>
</dbReference>
<evidence type="ECO:0000313" key="6">
    <source>
        <dbReference type="Proteomes" id="UP000663828"/>
    </source>
</evidence>
<dbReference type="InterPro" id="IPR044816">
    <property type="entry name" value="BURP"/>
</dbReference>
<dbReference type="PANTHER" id="PTHR31236">
    <property type="entry name" value="BURP DOMAIN PROTEIN USPL1-LIKE"/>
    <property type="match status" value="1"/>
</dbReference>
<feature type="signal peptide" evidence="2">
    <location>
        <begin position="1"/>
        <end position="18"/>
    </location>
</feature>
<sequence length="408" mass="46993">MKLILIIACAIILKHSNGLTNPNSRYNWRWIAYPRSLTAANDQQSTDEEKTRVRRNPNWGYQPNWRWIAYPRALTAANDQQSTDEEKTRVRRNPNWGYQPNWRWIAYPRALTAANDQQSTDEEKTRVRRNPNWGYQPNWRWIVYPRALTAANDQQSTDEGAVVRRSHINKPDKAEAHGQHHHHHSSPKPYESERENPNKPFNRSLYQGWYQLPSSLAVNNTLLMGGSWGNVEQTNINDESINTCDISNISICNIDNNVEGEVRQCFHQIDEITSYASELFNVSNDNIAIYREDEKLAELPFPEPFNVTISEVVQIVGCDGNPLVCHTMKANATDCNTLYLCHAVHGTVVKQVTVNYNEELNNVTMYAMCHLKTNNFGKEHVAFRMLHKRPGDGICHFISPDSFLVCKN</sequence>
<proteinExistence type="predicted"/>
<accession>A0A815LDX5</accession>
<reference evidence="4" key="1">
    <citation type="submission" date="2021-02" db="EMBL/GenBank/DDBJ databases">
        <authorList>
            <person name="Nowell W R."/>
        </authorList>
    </citation>
    <scope>NUCLEOTIDE SEQUENCE</scope>
</reference>
<dbReference type="EMBL" id="CAJNOJ010000341">
    <property type="protein sequence ID" value="CAF1407981.1"/>
    <property type="molecule type" value="Genomic_DNA"/>
</dbReference>
<feature type="region of interest" description="Disordered" evidence="1">
    <location>
        <begin position="172"/>
        <end position="198"/>
    </location>
</feature>
<evidence type="ECO:0000313" key="7">
    <source>
        <dbReference type="Proteomes" id="UP000663852"/>
    </source>
</evidence>
<gene>
    <name evidence="4" type="ORF">EDS130_LOCUS36499</name>
    <name evidence="5" type="ORF">XAT740_LOCUS38283</name>
</gene>
<dbReference type="Proteomes" id="UP000663852">
    <property type="component" value="Unassembled WGS sequence"/>
</dbReference>
<evidence type="ECO:0000313" key="5">
    <source>
        <dbReference type="EMBL" id="CAF1476430.1"/>
    </source>
</evidence>
<comment type="caution">
    <text evidence="4">The sequence shown here is derived from an EMBL/GenBank/DDBJ whole genome shotgun (WGS) entry which is preliminary data.</text>
</comment>
<dbReference type="Proteomes" id="UP000663828">
    <property type="component" value="Unassembled WGS sequence"/>
</dbReference>
<evidence type="ECO:0000256" key="1">
    <source>
        <dbReference type="SAM" id="MobiDB-lite"/>
    </source>
</evidence>
<dbReference type="EMBL" id="CAJNOR010004114">
    <property type="protein sequence ID" value="CAF1476430.1"/>
    <property type="molecule type" value="Genomic_DNA"/>
</dbReference>
<keyword evidence="6" id="KW-1185">Reference proteome</keyword>
<dbReference type="PANTHER" id="PTHR31236:SF45">
    <property type="entry name" value="BURP DOMAIN-CONTAINING PROTEIN"/>
    <property type="match status" value="1"/>
</dbReference>
<keyword evidence="2" id="KW-0732">Signal</keyword>
<dbReference type="InterPro" id="IPR004873">
    <property type="entry name" value="BURP_dom"/>
</dbReference>
<dbReference type="OrthoDB" id="10003308at2759"/>
<organism evidence="4 7">
    <name type="scientific">Adineta ricciae</name>
    <name type="common">Rotifer</name>
    <dbReference type="NCBI Taxonomy" id="249248"/>
    <lineage>
        <taxon>Eukaryota</taxon>
        <taxon>Metazoa</taxon>
        <taxon>Spiralia</taxon>
        <taxon>Gnathifera</taxon>
        <taxon>Rotifera</taxon>
        <taxon>Eurotatoria</taxon>
        <taxon>Bdelloidea</taxon>
        <taxon>Adinetida</taxon>
        <taxon>Adinetidae</taxon>
        <taxon>Adineta</taxon>
    </lineage>
</organism>
<evidence type="ECO:0000259" key="3">
    <source>
        <dbReference type="Pfam" id="PF03181"/>
    </source>
</evidence>
<feature type="domain" description="BURP" evidence="3">
    <location>
        <begin position="235"/>
        <end position="404"/>
    </location>
</feature>
<dbReference type="AlphaFoldDB" id="A0A815LDX5"/>
<evidence type="ECO:0000256" key="2">
    <source>
        <dbReference type="SAM" id="SignalP"/>
    </source>
</evidence>
<name>A0A815LDX5_ADIRI</name>
<protein>
    <recommendedName>
        <fullName evidence="3">BURP domain-containing protein</fullName>
    </recommendedName>
</protein>
<evidence type="ECO:0000313" key="4">
    <source>
        <dbReference type="EMBL" id="CAF1407981.1"/>
    </source>
</evidence>
<feature type="chain" id="PRO_5035687334" description="BURP domain-containing protein" evidence="2">
    <location>
        <begin position="19"/>
        <end position="408"/>
    </location>
</feature>